<evidence type="ECO:0000313" key="2">
    <source>
        <dbReference type="Proteomes" id="UP001060215"/>
    </source>
</evidence>
<dbReference type="Proteomes" id="UP001060215">
    <property type="component" value="Chromosome 7"/>
</dbReference>
<comment type="caution">
    <text evidence="1">The sequence shown here is derived from an EMBL/GenBank/DDBJ whole genome shotgun (WGS) entry which is preliminary data.</text>
</comment>
<accession>A0ACC0H5V5</accession>
<dbReference type="EMBL" id="CM045764">
    <property type="protein sequence ID" value="KAI8008897.1"/>
    <property type="molecule type" value="Genomic_DNA"/>
</dbReference>
<gene>
    <name evidence="1" type="ORF">LOK49_LG07G00642</name>
</gene>
<name>A0ACC0H5V5_9ERIC</name>
<protein>
    <submittedName>
        <fullName evidence="1">2-dehydropantoate 2-reductase</fullName>
    </submittedName>
</protein>
<proteinExistence type="predicted"/>
<evidence type="ECO:0000313" key="1">
    <source>
        <dbReference type="EMBL" id="KAI8008897.1"/>
    </source>
</evidence>
<sequence length="101" mass="11100">MRKWTSKVFSDFVSCETIKGEVPTGLNFAAVMEAPVIFLFHKSATMGGAISTPLTEQLQSDCIVKGQAYEIQSTDVDGNDALVVYTAVQHVKWPLLNKDSF</sequence>
<reference evidence="1 2" key="1">
    <citation type="journal article" date="2022" name="Plant J.">
        <title>Chromosome-level genome of Camellia lanceoleosa provides a valuable resource for understanding genome evolution and self-incompatibility.</title>
        <authorList>
            <person name="Gong W."/>
            <person name="Xiao S."/>
            <person name="Wang L."/>
            <person name="Liao Z."/>
            <person name="Chang Y."/>
            <person name="Mo W."/>
            <person name="Hu G."/>
            <person name="Li W."/>
            <person name="Zhao G."/>
            <person name="Zhu H."/>
            <person name="Hu X."/>
            <person name="Ji K."/>
            <person name="Xiang X."/>
            <person name="Song Q."/>
            <person name="Yuan D."/>
            <person name="Jin S."/>
            <person name="Zhang L."/>
        </authorList>
    </citation>
    <scope>NUCLEOTIDE SEQUENCE [LARGE SCALE GENOMIC DNA]</scope>
    <source>
        <strain evidence="1">SQ_2022a</strain>
    </source>
</reference>
<organism evidence="1 2">
    <name type="scientific">Camellia lanceoleosa</name>
    <dbReference type="NCBI Taxonomy" id="1840588"/>
    <lineage>
        <taxon>Eukaryota</taxon>
        <taxon>Viridiplantae</taxon>
        <taxon>Streptophyta</taxon>
        <taxon>Embryophyta</taxon>
        <taxon>Tracheophyta</taxon>
        <taxon>Spermatophyta</taxon>
        <taxon>Magnoliopsida</taxon>
        <taxon>eudicotyledons</taxon>
        <taxon>Gunneridae</taxon>
        <taxon>Pentapetalae</taxon>
        <taxon>asterids</taxon>
        <taxon>Ericales</taxon>
        <taxon>Theaceae</taxon>
        <taxon>Camellia</taxon>
    </lineage>
</organism>
<keyword evidence="2" id="KW-1185">Reference proteome</keyword>